<evidence type="ECO:0000256" key="1">
    <source>
        <dbReference type="SAM" id="MobiDB-lite"/>
    </source>
</evidence>
<accession>A0A915I7F1</accession>
<protein>
    <submittedName>
        <fullName evidence="3">Uncharacterized protein</fullName>
    </submittedName>
</protein>
<dbReference type="Proteomes" id="UP000887565">
    <property type="component" value="Unplaced"/>
</dbReference>
<proteinExistence type="predicted"/>
<keyword evidence="2" id="KW-1185">Reference proteome</keyword>
<dbReference type="AlphaFoldDB" id="A0A915I7F1"/>
<reference evidence="3" key="1">
    <citation type="submission" date="2022-11" db="UniProtKB">
        <authorList>
            <consortium name="WormBaseParasite"/>
        </authorList>
    </citation>
    <scope>IDENTIFICATION</scope>
</reference>
<feature type="region of interest" description="Disordered" evidence="1">
    <location>
        <begin position="1"/>
        <end position="49"/>
    </location>
</feature>
<sequence>MSGCGEPTIRHESVIGWPSRDRPLSNGMTTRGALPGSPNGGTPKAGIRSRTDVPLTVTFDLTWFVPYGLRATQR</sequence>
<evidence type="ECO:0000313" key="2">
    <source>
        <dbReference type="Proteomes" id="UP000887565"/>
    </source>
</evidence>
<name>A0A915I7F1_ROMCU</name>
<organism evidence="2 3">
    <name type="scientific">Romanomermis culicivorax</name>
    <name type="common">Nematode worm</name>
    <dbReference type="NCBI Taxonomy" id="13658"/>
    <lineage>
        <taxon>Eukaryota</taxon>
        <taxon>Metazoa</taxon>
        <taxon>Ecdysozoa</taxon>
        <taxon>Nematoda</taxon>
        <taxon>Enoplea</taxon>
        <taxon>Dorylaimia</taxon>
        <taxon>Mermithida</taxon>
        <taxon>Mermithoidea</taxon>
        <taxon>Mermithidae</taxon>
        <taxon>Romanomermis</taxon>
    </lineage>
</organism>
<dbReference type="WBParaSite" id="nRc.2.0.1.t10080-RA">
    <property type="protein sequence ID" value="nRc.2.0.1.t10080-RA"/>
    <property type="gene ID" value="nRc.2.0.1.g10080"/>
</dbReference>
<evidence type="ECO:0000313" key="3">
    <source>
        <dbReference type="WBParaSite" id="nRc.2.0.1.t10080-RA"/>
    </source>
</evidence>
<feature type="compositionally biased region" description="Basic and acidic residues" evidence="1">
    <location>
        <begin position="8"/>
        <end position="23"/>
    </location>
</feature>